<dbReference type="GO" id="GO:0003700">
    <property type="term" value="F:DNA-binding transcription factor activity"/>
    <property type="evidence" value="ECO:0007669"/>
    <property type="project" value="UniProtKB-UniRule"/>
</dbReference>
<dbReference type="SUPFAM" id="SSF46785">
    <property type="entry name" value="Winged helix' DNA-binding domain"/>
    <property type="match status" value="1"/>
</dbReference>
<keyword evidence="17" id="KW-1185">Reference proteome</keyword>
<proteinExistence type="inferred from homology"/>
<dbReference type="Gene3D" id="3.30.1490.190">
    <property type="match status" value="1"/>
</dbReference>
<keyword evidence="8 13" id="KW-0862">Zinc</keyword>
<dbReference type="Pfam" id="PF01475">
    <property type="entry name" value="FUR"/>
    <property type="match status" value="1"/>
</dbReference>
<dbReference type="GO" id="GO:0000976">
    <property type="term" value="F:transcription cis-regulatory region binding"/>
    <property type="evidence" value="ECO:0007669"/>
    <property type="project" value="TreeGrafter"/>
</dbReference>
<reference evidence="14 16" key="1">
    <citation type="submission" date="2015-09" db="EMBL/GenBank/DDBJ databases">
        <title>Identification and resolution of microdiversity through metagenomic sequencing of parallel consortia.</title>
        <authorList>
            <person name="Nelson W.C."/>
            <person name="Romine M.F."/>
            <person name="Lindemann S.R."/>
        </authorList>
    </citation>
    <scope>NUCLEOTIDE SEQUENCE [LARGE SCALE GENOMIC DNA]</scope>
    <source>
        <strain evidence="14">HL-109</strain>
    </source>
</reference>
<dbReference type="InterPro" id="IPR036388">
    <property type="entry name" value="WH-like_DNA-bd_sf"/>
</dbReference>
<evidence type="ECO:0000313" key="14">
    <source>
        <dbReference type="EMBL" id="KPQ09247.1"/>
    </source>
</evidence>
<accession>A0A0P7ZWQ3</accession>
<comment type="subcellular location">
    <subcellularLocation>
        <location evidence="1 13">Cytoplasm</location>
    </subcellularLocation>
</comment>
<feature type="binding site" evidence="12">
    <location>
        <position position="96"/>
    </location>
    <ligand>
        <name>Fe cation</name>
        <dbReference type="ChEBI" id="CHEBI:24875"/>
    </ligand>
</feature>
<dbReference type="Proteomes" id="UP000182800">
    <property type="component" value="Unassembled WGS sequence"/>
</dbReference>
<dbReference type="InterPro" id="IPR043135">
    <property type="entry name" value="Fur_C"/>
</dbReference>
<evidence type="ECO:0000256" key="13">
    <source>
        <dbReference type="RuleBase" id="RU364037"/>
    </source>
</evidence>
<dbReference type="InterPro" id="IPR036390">
    <property type="entry name" value="WH_DNA-bd_sf"/>
</dbReference>
<dbReference type="GO" id="GO:1900376">
    <property type="term" value="P:regulation of secondary metabolite biosynthetic process"/>
    <property type="evidence" value="ECO:0007669"/>
    <property type="project" value="TreeGrafter"/>
</dbReference>
<name>A0A0P7ZWQ3_9HYPH</name>
<dbReference type="PANTHER" id="PTHR33202">
    <property type="entry name" value="ZINC UPTAKE REGULATION PROTEIN"/>
    <property type="match status" value="1"/>
</dbReference>
<evidence type="ECO:0000256" key="11">
    <source>
        <dbReference type="ARBA" id="ARBA00023163"/>
    </source>
</evidence>
<dbReference type="Gene3D" id="1.10.10.10">
    <property type="entry name" value="Winged helix-like DNA-binding domain superfamily/Winged helix DNA-binding domain"/>
    <property type="match status" value="1"/>
</dbReference>
<dbReference type="EMBL" id="LJSX01000031">
    <property type="protein sequence ID" value="KPQ09247.1"/>
    <property type="molecule type" value="Genomic_DNA"/>
</dbReference>
<dbReference type="GO" id="GO:0005829">
    <property type="term" value="C:cytosol"/>
    <property type="evidence" value="ECO:0007669"/>
    <property type="project" value="TreeGrafter"/>
</dbReference>
<comment type="caution">
    <text evidence="14">The sequence shown here is derived from an EMBL/GenBank/DDBJ whole genome shotgun (WGS) entry which is preliminary data.</text>
</comment>
<evidence type="ECO:0000256" key="6">
    <source>
        <dbReference type="ARBA" id="ARBA00022491"/>
    </source>
</evidence>
<evidence type="ECO:0000313" key="17">
    <source>
        <dbReference type="Proteomes" id="UP000182800"/>
    </source>
</evidence>
<evidence type="ECO:0000256" key="4">
    <source>
        <dbReference type="ARBA" id="ARBA00020910"/>
    </source>
</evidence>
<dbReference type="PATRIC" id="fig|1653334.4.peg.811"/>
<keyword evidence="12 13" id="KW-0408">Iron</keyword>
<dbReference type="PANTHER" id="PTHR33202:SF2">
    <property type="entry name" value="FERRIC UPTAKE REGULATION PROTEIN"/>
    <property type="match status" value="1"/>
</dbReference>
<evidence type="ECO:0000313" key="15">
    <source>
        <dbReference type="EMBL" id="SCC82084.1"/>
    </source>
</evidence>
<dbReference type="Proteomes" id="UP000050497">
    <property type="component" value="Unassembled WGS sequence"/>
</dbReference>
<dbReference type="GO" id="GO:0008270">
    <property type="term" value="F:zinc ion binding"/>
    <property type="evidence" value="ECO:0007669"/>
    <property type="project" value="TreeGrafter"/>
</dbReference>
<dbReference type="STRING" id="1653334.GA0071312_3060"/>
<keyword evidence="6 13" id="KW-0678">Repressor</keyword>
<protein>
    <recommendedName>
        <fullName evidence="4 13">Ferric uptake regulation protein</fullName>
    </recommendedName>
</protein>
<feature type="binding site" evidence="12">
    <location>
        <position position="132"/>
    </location>
    <ligand>
        <name>Fe cation</name>
        <dbReference type="ChEBI" id="CHEBI:24875"/>
    </ligand>
</feature>
<evidence type="ECO:0000256" key="7">
    <source>
        <dbReference type="ARBA" id="ARBA00022723"/>
    </source>
</evidence>
<dbReference type="EMBL" id="FMBM01000002">
    <property type="protein sequence ID" value="SCC82084.1"/>
    <property type="molecule type" value="Genomic_DNA"/>
</dbReference>
<organism evidence="14 16">
    <name type="scientific">Saliniramus fredricksonii</name>
    <dbReference type="NCBI Taxonomy" id="1653334"/>
    <lineage>
        <taxon>Bacteria</taxon>
        <taxon>Pseudomonadati</taxon>
        <taxon>Pseudomonadota</taxon>
        <taxon>Alphaproteobacteria</taxon>
        <taxon>Hyphomicrobiales</taxon>
        <taxon>Salinarimonadaceae</taxon>
        <taxon>Saliniramus</taxon>
    </lineage>
</organism>
<sequence length="160" mass="17923">MSGDQAQKVAALERALRDKGVRITRQRAALLSVLAAAGDHPDATELHRRAREIDASVSLSTVYRTLSLLEGQSVVQRHAFEGAPSRFETADAAHHDHIIDLETGDVIEFYSERIERLQAEIAAEHGYELVHHRMELYCRKAGPRAGKRGRRRRSEGDFEG</sequence>
<evidence type="ECO:0000256" key="1">
    <source>
        <dbReference type="ARBA" id="ARBA00004496"/>
    </source>
</evidence>
<keyword evidence="5 13" id="KW-0963">Cytoplasm</keyword>
<feature type="binding site" evidence="12">
    <location>
        <position position="115"/>
    </location>
    <ligand>
        <name>Fe cation</name>
        <dbReference type="ChEBI" id="CHEBI:24875"/>
    </ligand>
</feature>
<evidence type="ECO:0000256" key="9">
    <source>
        <dbReference type="ARBA" id="ARBA00023015"/>
    </source>
</evidence>
<dbReference type="InterPro" id="IPR002481">
    <property type="entry name" value="FUR"/>
</dbReference>
<keyword evidence="7 12" id="KW-0479">Metal-binding</keyword>
<comment type="subunit">
    <text evidence="3 13">Homodimer.</text>
</comment>
<evidence type="ECO:0000256" key="8">
    <source>
        <dbReference type="ARBA" id="ARBA00022833"/>
    </source>
</evidence>
<comment type="cofactor">
    <cofactor evidence="12">
        <name>Mn(2+)</name>
        <dbReference type="ChEBI" id="CHEBI:29035"/>
    </cofactor>
    <cofactor evidence="12">
        <name>Fe(2+)</name>
        <dbReference type="ChEBI" id="CHEBI:29033"/>
    </cofactor>
    <text evidence="12">Binds 1 Mn(2+) or Fe(2+) ion per subunit.</text>
</comment>
<feature type="binding site" evidence="12">
    <location>
        <position position="94"/>
    </location>
    <ligand>
        <name>Fe cation</name>
        <dbReference type="ChEBI" id="CHEBI:24875"/>
    </ligand>
</feature>
<reference evidence="15 17" key="2">
    <citation type="submission" date="2016-08" db="EMBL/GenBank/DDBJ databases">
        <authorList>
            <person name="Varghese N."/>
            <person name="Submissions Spin"/>
        </authorList>
    </citation>
    <scope>NUCLEOTIDE SEQUENCE [LARGE SCALE GENOMIC DNA]</scope>
    <source>
        <strain evidence="15 17">HL-109</strain>
    </source>
</reference>
<keyword evidence="10 13" id="KW-0238">DNA-binding</keyword>
<keyword evidence="11 13" id="KW-0804">Transcription</keyword>
<dbReference type="AlphaFoldDB" id="A0A0P7ZWQ3"/>
<evidence type="ECO:0000256" key="10">
    <source>
        <dbReference type="ARBA" id="ARBA00023125"/>
    </source>
</evidence>
<comment type="similarity">
    <text evidence="2 13">Belongs to the Fur family.</text>
</comment>
<dbReference type="CDD" id="cd07153">
    <property type="entry name" value="Fur_like"/>
    <property type="match status" value="1"/>
</dbReference>
<evidence type="ECO:0000256" key="12">
    <source>
        <dbReference type="PIRSR" id="PIRSR602481-2"/>
    </source>
</evidence>
<dbReference type="GO" id="GO:0045892">
    <property type="term" value="P:negative regulation of DNA-templated transcription"/>
    <property type="evidence" value="ECO:0007669"/>
    <property type="project" value="TreeGrafter"/>
</dbReference>
<evidence type="ECO:0000256" key="2">
    <source>
        <dbReference type="ARBA" id="ARBA00007957"/>
    </source>
</evidence>
<evidence type="ECO:0000256" key="3">
    <source>
        <dbReference type="ARBA" id="ARBA00011738"/>
    </source>
</evidence>
<dbReference type="RefSeq" id="WP_074446238.1">
    <property type="nucleotide sequence ID" value="NZ_FMBM01000002.1"/>
</dbReference>
<evidence type="ECO:0000256" key="5">
    <source>
        <dbReference type="ARBA" id="ARBA00022490"/>
    </source>
</evidence>
<gene>
    <name evidence="14" type="primary">mur</name>
    <name evidence="13" type="synonym">fur</name>
    <name evidence="15" type="ORF">GA0071312_3060</name>
    <name evidence="14" type="ORF">HLUCCO17_15550</name>
</gene>
<evidence type="ECO:0000313" key="16">
    <source>
        <dbReference type="Proteomes" id="UP000050497"/>
    </source>
</evidence>
<keyword evidence="9 13" id="KW-0805">Transcription regulation</keyword>